<accession>A0AAQ3RXI1</accession>
<feature type="region of interest" description="Disordered" evidence="1">
    <location>
        <begin position="82"/>
        <end position="132"/>
    </location>
</feature>
<dbReference type="EMBL" id="CP144695">
    <property type="protein sequence ID" value="WVZ08254.1"/>
    <property type="molecule type" value="Genomic_DNA"/>
</dbReference>
<evidence type="ECO:0000313" key="4">
    <source>
        <dbReference type="Proteomes" id="UP001374535"/>
    </source>
</evidence>
<dbReference type="PANTHER" id="PTHR34222">
    <property type="entry name" value="GAG_PRE-INTEGRS DOMAIN-CONTAINING PROTEIN"/>
    <property type="match status" value="1"/>
</dbReference>
<keyword evidence="4" id="KW-1185">Reference proteome</keyword>
<dbReference type="AlphaFoldDB" id="A0AAQ3RXI1"/>
<evidence type="ECO:0000259" key="2">
    <source>
        <dbReference type="Pfam" id="PF22936"/>
    </source>
</evidence>
<reference evidence="3 4" key="1">
    <citation type="journal article" date="2023" name="Life. Sci Alliance">
        <title>Evolutionary insights into 3D genome organization and epigenetic landscape of Vigna mungo.</title>
        <authorList>
            <person name="Junaid A."/>
            <person name="Singh B."/>
            <person name="Bhatia S."/>
        </authorList>
    </citation>
    <scope>NUCLEOTIDE SEQUENCE [LARGE SCALE GENOMIC DNA]</scope>
    <source>
        <strain evidence="3">Urdbean</strain>
    </source>
</reference>
<dbReference type="InterPro" id="IPR054722">
    <property type="entry name" value="PolX-like_BBD"/>
</dbReference>
<proteinExistence type="predicted"/>
<dbReference type="PANTHER" id="PTHR34222:SF99">
    <property type="entry name" value="PROTEIN, PUTATIVE-RELATED"/>
    <property type="match status" value="1"/>
</dbReference>
<feature type="domain" description="Retrovirus-related Pol polyprotein from transposon TNT 1-94-like beta-barrel" evidence="2">
    <location>
        <begin position="222"/>
        <end position="295"/>
    </location>
</feature>
<feature type="compositionally biased region" description="Polar residues" evidence="1">
    <location>
        <begin position="106"/>
        <end position="132"/>
    </location>
</feature>
<gene>
    <name evidence="3" type="ORF">V8G54_021600</name>
</gene>
<feature type="region of interest" description="Disordered" evidence="1">
    <location>
        <begin position="42"/>
        <end position="62"/>
    </location>
</feature>
<organism evidence="3 4">
    <name type="scientific">Vigna mungo</name>
    <name type="common">Black gram</name>
    <name type="synonym">Phaseolus mungo</name>
    <dbReference type="NCBI Taxonomy" id="3915"/>
    <lineage>
        <taxon>Eukaryota</taxon>
        <taxon>Viridiplantae</taxon>
        <taxon>Streptophyta</taxon>
        <taxon>Embryophyta</taxon>
        <taxon>Tracheophyta</taxon>
        <taxon>Spermatophyta</taxon>
        <taxon>Magnoliopsida</taxon>
        <taxon>eudicotyledons</taxon>
        <taxon>Gunneridae</taxon>
        <taxon>Pentapetalae</taxon>
        <taxon>rosids</taxon>
        <taxon>fabids</taxon>
        <taxon>Fabales</taxon>
        <taxon>Fabaceae</taxon>
        <taxon>Papilionoideae</taxon>
        <taxon>50 kb inversion clade</taxon>
        <taxon>NPAAA clade</taxon>
        <taxon>indigoferoid/millettioid clade</taxon>
        <taxon>Phaseoleae</taxon>
        <taxon>Vigna</taxon>
    </lineage>
</organism>
<protein>
    <recommendedName>
        <fullName evidence="2">Retrovirus-related Pol polyprotein from transposon TNT 1-94-like beta-barrel domain-containing protein</fullName>
    </recommendedName>
</protein>
<name>A0AAQ3RXI1_VIGMU</name>
<dbReference type="Proteomes" id="UP001374535">
    <property type="component" value="Chromosome 6"/>
</dbReference>
<dbReference type="Pfam" id="PF22936">
    <property type="entry name" value="Pol_BBD"/>
    <property type="match status" value="1"/>
</dbReference>
<evidence type="ECO:0000256" key="1">
    <source>
        <dbReference type="SAM" id="MobiDB-lite"/>
    </source>
</evidence>
<sequence>MDPLSPISPVFSMVVQQERQHLLSHGEKEPNAFINFGFTSSGKGRNGQVPLKGPTSNNTRNASNKKCVYCHRTGHTVETCYGKHGYPPGHPRYSGRPRFNQRDDTASANNAAQETNNNDHNPSIEGSSSNGSEFQLTKAQYQTLINLLQPQPSDTDGTSPVQPFRANITQVSSLTGPIHVSNSKLGISFVFCTTSFTQPHVHHCLSNTHTIPVTNSQNKTPWIIDSGATDHIASSLDSFFNYSKIKLVQINLPNGTVVFAHILGFVQLSPNFIIHNVLFVPNFNFNLLSISKLILSKKYSVTFSSVHCYI</sequence>
<evidence type="ECO:0000313" key="3">
    <source>
        <dbReference type="EMBL" id="WVZ08254.1"/>
    </source>
</evidence>